<dbReference type="SUPFAM" id="SSF82171">
    <property type="entry name" value="DPP6 N-terminal domain-like"/>
    <property type="match status" value="1"/>
</dbReference>
<accession>A0ABT8BUZ0</accession>
<keyword evidence="2" id="KW-1185">Reference proteome</keyword>
<dbReference type="EMBL" id="JAUFQC010000001">
    <property type="protein sequence ID" value="MDN3610249.1"/>
    <property type="molecule type" value="Genomic_DNA"/>
</dbReference>
<dbReference type="RefSeq" id="WP_170882003.1">
    <property type="nucleotide sequence ID" value="NZ_JABEYA020000001.1"/>
</dbReference>
<evidence type="ECO:0000313" key="1">
    <source>
        <dbReference type="EMBL" id="MDN3610249.1"/>
    </source>
</evidence>
<sequence>MKTKLLLGVSVMFTLSLGVGYYLAQPYLAERAQMAAEEARIEKIAEQLKWRKGNATKWLHETQFEMPDNPQVGDWNIEQVKVPQVLFTIANPEDPTRVSYWSLNIDGSDPSLLIPEGRLPVPPQSGAGTKVYYGQFMSRSPNGRYLVIPQTGGTVLYDLDNGEITPLGEEFGTYHDIMWAVDSSQVVIKKHNELTRVTLPSKEVLQLTDVYGSSASTLLYFSRAAMSRADNRIYLHLQNNTGGGWFTCYDPERDQFIFEGQLTTCGNTIVIDAETLKVTDRGDFTPDAYDCSFWGSKFADGFYCTINNQVYRIGKPSQSVGTYGINGYLVGLSGGETWFTRWSHRNVIRLLAEKSPDSPTTRMYYTFGAMKDGQSVELSSFGFGFSRYVLEHSDSEKWSDYLAPLPSYADLKKALALLRKEPNRV</sequence>
<evidence type="ECO:0000313" key="2">
    <source>
        <dbReference type="Proteomes" id="UP001238540"/>
    </source>
</evidence>
<reference evidence="2" key="1">
    <citation type="journal article" date="2019" name="Int. J. Syst. Evol. Microbiol.">
        <title>The Global Catalogue of Microorganisms (GCM) 10K type strain sequencing project: providing services to taxonomists for standard genome sequencing and annotation.</title>
        <authorList>
            <consortium name="The Broad Institute Genomics Platform"/>
            <consortium name="The Broad Institute Genome Sequencing Center for Infectious Disease"/>
            <person name="Wu L."/>
            <person name="Ma J."/>
        </authorList>
    </citation>
    <scope>NUCLEOTIDE SEQUENCE [LARGE SCALE GENOMIC DNA]</scope>
    <source>
        <strain evidence="2">CECT 7398</strain>
    </source>
</reference>
<gene>
    <name evidence="1" type="ORF">QWZ16_11105</name>
</gene>
<dbReference type="Proteomes" id="UP001238540">
    <property type="component" value="Unassembled WGS sequence"/>
</dbReference>
<comment type="caution">
    <text evidence="1">The sequence shown here is derived from an EMBL/GenBank/DDBJ whole genome shotgun (WGS) entry which is preliminary data.</text>
</comment>
<name>A0ABT8BUZ0_9VIBR</name>
<protein>
    <submittedName>
        <fullName evidence="1">Uncharacterized protein</fullName>
    </submittedName>
</protein>
<organism evidence="1 2">
    <name type="scientific">Vibrio ostreicida</name>
    <dbReference type="NCBI Taxonomy" id="526588"/>
    <lineage>
        <taxon>Bacteria</taxon>
        <taxon>Pseudomonadati</taxon>
        <taxon>Pseudomonadota</taxon>
        <taxon>Gammaproteobacteria</taxon>
        <taxon>Vibrionales</taxon>
        <taxon>Vibrionaceae</taxon>
        <taxon>Vibrio</taxon>
    </lineage>
</organism>
<proteinExistence type="predicted"/>